<keyword evidence="3" id="KW-1185">Reference proteome</keyword>
<reference evidence="3" key="1">
    <citation type="journal article" date="2019" name="Int. J. Syst. Evol. Microbiol.">
        <title>The Global Catalogue of Microorganisms (GCM) 10K type strain sequencing project: providing services to taxonomists for standard genome sequencing and annotation.</title>
        <authorList>
            <consortium name="The Broad Institute Genomics Platform"/>
            <consortium name="The Broad Institute Genome Sequencing Center for Infectious Disease"/>
            <person name="Wu L."/>
            <person name="Ma J."/>
        </authorList>
    </citation>
    <scope>NUCLEOTIDE SEQUENCE [LARGE SCALE GENOMIC DNA]</scope>
    <source>
        <strain evidence="3">CGMCC 4.7367</strain>
    </source>
</reference>
<dbReference type="EMBL" id="BNAR01000005">
    <property type="protein sequence ID" value="GHH41199.1"/>
    <property type="molecule type" value="Genomic_DNA"/>
</dbReference>
<evidence type="ECO:0000313" key="3">
    <source>
        <dbReference type="Proteomes" id="UP000605568"/>
    </source>
</evidence>
<proteinExistence type="predicted"/>
<protein>
    <submittedName>
        <fullName evidence="2">Uncharacterized protein</fullName>
    </submittedName>
</protein>
<organism evidence="2 3">
    <name type="scientific">Lentzea cavernae</name>
    <dbReference type="NCBI Taxonomy" id="2020703"/>
    <lineage>
        <taxon>Bacteria</taxon>
        <taxon>Bacillati</taxon>
        <taxon>Actinomycetota</taxon>
        <taxon>Actinomycetes</taxon>
        <taxon>Pseudonocardiales</taxon>
        <taxon>Pseudonocardiaceae</taxon>
        <taxon>Lentzea</taxon>
    </lineage>
</organism>
<accession>A0ABQ3MFG2</accession>
<name>A0ABQ3MFG2_9PSEU</name>
<comment type="caution">
    <text evidence="2">The sequence shown here is derived from an EMBL/GenBank/DDBJ whole genome shotgun (WGS) entry which is preliminary data.</text>
</comment>
<sequence>MLLNISRRELYWEADQPKWLYLVNTEDIGIFRYPAARTDDRRAFGPWAGVTHARLAARAPLHLRHAPCPTISGFTAEPAHSPRRGVLVREVRSPPPTGPPPERENQSTLKLSSDSIPEEV</sequence>
<gene>
    <name evidence="2" type="ORF">GCM10017774_35410</name>
</gene>
<evidence type="ECO:0000256" key="1">
    <source>
        <dbReference type="SAM" id="MobiDB-lite"/>
    </source>
</evidence>
<dbReference type="Proteomes" id="UP000605568">
    <property type="component" value="Unassembled WGS sequence"/>
</dbReference>
<feature type="region of interest" description="Disordered" evidence="1">
    <location>
        <begin position="71"/>
        <end position="120"/>
    </location>
</feature>
<evidence type="ECO:0000313" key="2">
    <source>
        <dbReference type="EMBL" id="GHH41199.1"/>
    </source>
</evidence>
<feature type="compositionally biased region" description="Polar residues" evidence="1">
    <location>
        <begin position="106"/>
        <end position="120"/>
    </location>
</feature>